<dbReference type="Pfam" id="PF13387">
    <property type="entry name" value="Lnb_N"/>
    <property type="match status" value="1"/>
</dbReference>
<evidence type="ECO:0000313" key="4">
    <source>
        <dbReference type="Proteomes" id="UP000253940"/>
    </source>
</evidence>
<keyword evidence="1" id="KW-0812">Transmembrane</keyword>
<keyword evidence="1" id="KW-1133">Transmembrane helix</keyword>
<organism evidence="3 4">
    <name type="scientific">Aquirhabdus parva</name>
    <dbReference type="NCBI Taxonomy" id="2283318"/>
    <lineage>
        <taxon>Bacteria</taxon>
        <taxon>Pseudomonadati</taxon>
        <taxon>Pseudomonadota</taxon>
        <taxon>Gammaproteobacteria</taxon>
        <taxon>Moraxellales</taxon>
        <taxon>Moraxellaceae</taxon>
        <taxon>Aquirhabdus</taxon>
    </lineage>
</organism>
<dbReference type="AlphaFoldDB" id="A0A345P4R1"/>
<reference evidence="3 4" key="1">
    <citation type="submission" date="2018-07" db="EMBL/GenBank/DDBJ databases">
        <title>Genome sequencing of Moraxellaceae gen. HYN0046.</title>
        <authorList>
            <person name="Kim M."/>
            <person name="Yi H."/>
        </authorList>
    </citation>
    <scope>NUCLEOTIDE SEQUENCE [LARGE SCALE GENOMIC DNA]</scope>
    <source>
        <strain evidence="3 4">HYN0046</strain>
    </source>
</reference>
<dbReference type="InterPro" id="IPR025178">
    <property type="entry name" value="Lnb_N"/>
</dbReference>
<dbReference type="EMBL" id="CP031222">
    <property type="protein sequence ID" value="AXI02270.1"/>
    <property type="molecule type" value="Genomic_DNA"/>
</dbReference>
<feature type="domain" description="Lnb N-terminal periplasmic" evidence="2">
    <location>
        <begin position="130"/>
        <end position="285"/>
    </location>
</feature>
<gene>
    <name evidence="3" type="ORF">HYN46_05110</name>
</gene>
<proteinExistence type="predicted"/>
<feature type="transmembrane region" description="Helical" evidence="1">
    <location>
        <begin position="40"/>
        <end position="59"/>
    </location>
</feature>
<dbReference type="KEGG" id="mbah:HYN46_05110"/>
<accession>A0A345P4R1</accession>
<evidence type="ECO:0000259" key="2">
    <source>
        <dbReference type="Pfam" id="PF13387"/>
    </source>
</evidence>
<sequence length="349" mass="39789">MSFPIQRAMFILGRFCVSLVLLGAVIWGGFALWYQFPSAPLGKVVAIVIWVVLGGFALWQVWGGQARWPALLIYVVAFVGLLGWWSTIKPSNQRDWADDVAHVLHAEVHGDQVKLDKVRNFDWHTETQYDARWETRHYDLKQLVSADLILSYWMGPAIAHTLVSFGFKDGSHVVFSLEIRKERHESFSAIGGFFREFEVVMIAADERDIVRVRSNVRGEQVYLYRLNVPQQDLRLMFLNYMDEAKSLENKPSFYNTLTTNCTTIVYDLARRISPTLPLDYRLILSGYLGEYAQDAKLLTPNYDFKTLQQRGYINPRAIAAGQDAHFSEIIRQGVPGIAAIKAPIQKGTP</sequence>
<protein>
    <submittedName>
        <fullName evidence="3">DUF4105 domain-containing protein</fullName>
    </submittedName>
</protein>
<name>A0A345P4R1_9GAMM</name>
<evidence type="ECO:0000313" key="3">
    <source>
        <dbReference type="EMBL" id="AXI02270.1"/>
    </source>
</evidence>
<feature type="transmembrane region" description="Helical" evidence="1">
    <location>
        <begin position="12"/>
        <end position="34"/>
    </location>
</feature>
<dbReference type="OrthoDB" id="274718at2"/>
<feature type="transmembrane region" description="Helical" evidence="1">
    <location>
        <begin position="66"/>
        <end position="85"/>
    </location>
</feature>
<dbReference type="Proteomes" id="UP000253940">
    <property type="component" value="Chromosome"/>
</dbReference>
<evidence type="ECO:0000256" key="1">
    <source>
        <dbReference type="SAM" id="Phobius"/>
    </source>
</evidence>
<keyword evidence="4" id="KW-1185">Reference proteome</keyword>
<keyword evidence="1" id="KW-0472">Membrane</keyword>
<dbReference type="RefSeq" id="WP_114898380.1">
    <property type="nucleotide sequence ID" value="NZ_CP031222.1"/>
</dbReference>